<evidence type="ECO:0000256" key="2">
    <source>
        <dbReference type="ARBA" id="ARBA00006434"/>
    </source>
</evidence>
<keyword evidence="3 7" id="KW-0812">Transmembrane</keyword>
<feature type="transmembrane region" description="Helical" evidence="7">
    <location>
        <begin position="334"/>
        <end position="362"/>
    </location>
</feature>
<feature type="transmembrane region" description="Helical" evidence="7">
    <location>
        <begin position="118"/>
        <end position="141"/>
    </location>
</feature>
<evidence type="ECO:0000313" key="8">
    <source>
        <dbReference type="EMBL" id="BDS08415.1"/>
    </source>
</evidence>
<keyword evidence="5 7" id="KW-0472">Membrane</keyword>
<feature type="transmembrane region" description="Helical" evidence="7">
    <location>
        <begin position="524"/>
        <end position="545"/>
    </location>
</feature>
<sequence>MNLTILSFLFFTALVGFLTWRITRKDDHESSEGYFLGGRKLAFPFIAGSLLLTNLSTEQLVGLNGAAFEHGLHVMVWEVVAVVALVCMALYFLPKFLRSGIATVPQYLGIRYDGQTRLIVDAVFLLAYALILLPIVLYSGAKGLASMLDISALTGIESELGVIWFVVILIGVIGSVYALFGGLRTVAVSDTLNGAGLLVGGILITWFGLQAVGDGAGVIKGVEILKTTEPERFNSIGGPNANVPFSTIFTGVMLLNLFYWCTNQQIIQRTFGASSLSEGQKGVLITGGLKLLGPLYLVIPGMIAYHLYASGGLKGDDAYGHLVKSVLPPHLTGFFAAVMVGAILSSFNSALNSTSTIFSLGFYKGLLNKEASDKQVVASGRWFGGAIAVISMLIAPQLLGQESLFGYLQKMNAIYFIPLFAVIVVGMLSKRVPALAAKVGMAVGFLLFFIGYFVNIGDKQAEDGSTIPTYISGDWFNGFHFIGIVFAIIVAVMLLIGLIKPRGSDFVQQDVNAVDMTPWKYSKFVGGILVMLVVVIYACFADFSVL</sequence>
<comment type="similarity">
    <text evidence="2 6">Belongs to the sodium:solute symporter (SSF) (TC 2.A.21) family.</text>
</comment>
<feature type="transmembrane region" description="Helical" evidence="7">
    <location>
        <begin position="283"/>
        <end position="308"/>
    </location>
</feature>
<feature type="transmembrane region" description="Helical" evidence="7">
    <location>
        <begin position="243"/>
        <end position="262"/>
    </location>
</feature>
<feature type="transmembrane region" description="Helical" evidence="7">
    <location>
        <begin position="382"/>
        <end position="399"/>
    </location>
</feature>
<feature type="transmembrane region" description="Helical" evidence="7">
    <location>
        <begin position="435"/>
        <end position="455"/>
    </location>
</feature>
<gene>
    <name evidence="8" type="ORF">NT6N_34550</name>
</gene>
<dbReference type="InterPro" id="IPR038377">
    <property type="entry name" value="Na/Glc_symporter_sf"/>
</dbReference>
<dbReference type="AlphaFoldDB" id="A0AAT9FQY0"/>
<dbReference type="Pfam" id="PF00474">
    <property type="entry name" value="SSF"/>
    <property type="match status" value="1"/>
</dbReference>
<evidence type="ECO:0000256" key="6">
    <source>
        <dbReference type="RuleBase" id="RU362091"/>
    </source>
</evidence>
<comment type="subcellular location">
    <subcellularLocation>
        <location evidence="1">Membrane</location>
        <topology evidence="1">Multi-pass membrane protein</topology>
    </subcellularLocation>
</comment>
<dbReference type="NCBIfam" id="TIGR00813">
    <property type="entry name" value="sss"/>
    <property type="match status" value="1"/>
</dbReference>
<feature type="transmembrane region" description="Helical" evidence="7">
    <location>
        <begin position="411"/>
        <end position="428"/>
    </location>
</feature>
<dbReference type="CDD" id="cd10328">
    <property type="entry name" value="SLC5sbd_YidK"/>
    <property type="match status" value="1"/>
</dbReference>
<organism evidence="8">
    <name type="scientific">Oceaniferula spumae</name>
    <dbReference type="NCBI Taxonomy" id="2979115"/>
    <lineage>
        <taxon>Bacteria</taxon>
        <taxon>Pseudomonadati</taxon>
        <taxon>Verrucomicrobiota</taxon>
        <taxon>Verrucomicrobiia</taxon>
        <taxon>Verrucomicrobiales</taxon>
        <taxon>Verrucomicrobiaceae</taxon>
        <taxon>Oceaniferula</taxon>
    </lineage>
</organism>
<feature type="transmembrane region" description="Helical" evidence="7">
    <location>
        <begin position="75"/>
        <end position="97"/>
    </location>
</feature>
<feature type="transmembrane region" description="Helical" evidence="7">
    <location>
        <begin position="475"/>
        <end position="499"/>
    </location>
</feature>
<feature type="transmembrane region" description="Helical" evidence="7">
    <location>
        <begin position="6"/>
        <end position="22"/>
    </location>
</feature>
<dbReference type="EMBL" id="AP026866">
    <property type="protein sequence ID" value="BDS08415.1"/>
    <property type="molecule type" value="Genomic_DNA"/>
</dbReference>
<dbReference type="Gene3D" id="1.20.1730.10">
    <property type="entry name" value="Sodium/glucose cotransporter"/>
    <property type="match status" value="1"/>
</dbReference>
<reference evidence="8" key="1">
    <citation type="submission" date="2024-07" db="EMBL/GenBank/DDBJ databases">
        <title>Complete genome sequence of Verrucomicrobiaceae bacterium NT6N.</title>
        <authorList>
            <person name="Huang C."/>
            <person name="Takami H."/>
            <person name="Hamasaki K."/>
        </authorList>
    </citation>
    <scope>NUCLEOTIDE SEQUENCE</scope>
    <source>
        <strain evidence="8">NT6N</strain>
    </source>
</reference>
<dbReference type="InterPro" id="IPR001734">
    <property type="entry name" value="Na/solute_symporter"/>
</dbReference>
<dbReference type="GO" id="GO:0005886">
    <property type="term" value="C:plasma membrane"/>
    <property type="evidence" value="ECO:0007669"/>
    <property type="project" value="TreeGrafter"/>
</dbReference>
<proteinExistence type="inferred from homology"/>
<dbReference type="GO" id="GO:0005412">
    <property type="term" value="F:D-glucose:sodium symporter activity"/>
    <property type="evidence" value="ECO:0007669"/>
    <property type="project" value="TreeGrafter"/>
</dbReference>
<feature type="transmembrane region" description="Helical" evidence="7">
    <location>
        <begin position="192"/>
        <end position="209"/>
    </location>
</feature>
<dbReference type="PANTHER" id="PTHR11819:SF195">
    <property type="entry name" value="SODIUM_GLUCOSE COTRANSPORTER 4"/>
    <property type="match status" value="1"/>
</dbReference>
<feature type="transmembrane region" description="Helical" evidence="7">
    <location>
        <begin position="161"/>
        <end position="180"/>
    </location>
</feature>
<name>A0AAT9FQY0_9BACT</name>
<keyword evidence="4 7" id="KW-1133">Transmembrane helix</keyword>
<evidence type="ECO:0000256" key="3">
    <source>
        <dbReference type="ARBA" id="ARBA00022692"/>
    </source>
</evidence>
<feature type="transmembrane region" description="Helical" evidence="7">
    <location>
        <begin position="34"/>
        <end position="55"/>
    </location>
</feature>
<dbReference type="PANTHER" id="PTHR11819">
    <property type="entry name" value="SOLUTE CARRIER FAMILY 5"/>
    <property type="match status" value="1"/>
</dbReference>
<accession>A0AAT9FQY0</accession>
<dbReference type="PROSITE" id="PS50283">
    <property type="entry name" value="NA_SOLUT_SYMP_3"/>
    <property type="match status" value="1"/>
</dbReference>
<evidence type="ECO:0000256" key="7">
    <source>
        <dbReference type="SAM" id="Phobius"/>
    </source>
</evidence>
<evidence type="ECO:0000256" key="4">
    <source>
        <dbReference type="ARBA" id="ARBA00022989"/>
    </source>
</evidence>
<dbReference type="KEGG" id="osu:NT6N_34550"/>
<dbReference type="NCBIfam" id="NF007790">
    <property type="entry name" value="PRK10484.1"/>
    <property type="match status" value="1"/>
</dbReference>
<protein>
    <submittedName>
        <fullName evidence="8">Solute:sodium symporter family transporter</fullName>
    </submittedName>
</protein>
<evidence type="ECO:0000256" key="5">
    <source>
        <dbReference type="ARBA" id="ARBA00023136"/>
    </source>
</evidence>
<evidence type="ECO:0000256" key="1">
    <source>
        <dbReference type="ARBA" id="ARBA00004141"/>
    </source>
</evidence>